<evidence type="ECO:0000256" key="4">
    <source>
        <dbReference type="ARBA" id="ARBA00022801"/>
    </source>
</evidence>
<keyword evidence="3 7" id="KW-0479">Metal-binding</keyword>
<dbReference type="InterPro" id="IPR001567">
    <property type="entry name" value="Pept_M3A_M3B_dom"/>
</dbReference>
<evidence type="ECO:0000256" key="3">
    <source>
        <dbReference type="ARBA" id="ARBA00022723"/>
    </source>
</evidence>
<keyword evidence="2 7" id="KW-0645">Protease</keyword>
<dbReference type="GO" id="GO:0005739">
    <property type="term" value="C:mitochondrion"/>
    <property type="evidence" value="ECO:0007669"/>
    <property type="project" value="TreeGrafter"/>
</dbReference>
<evidence type="ECO:0000256" key="7">
    <source>
        <dbReference type="RuleBase" id="RU003435"/>
    </source>
</evidence>
<dbReference type="SUPFAM" id="SSF55486">
    <property type="entry name" value="Metalloproteases ('zincins'), catalytic domain"/>
    <property type="match status" value="1"/>
</dbReference>
<protein>
    <submittedName>
        <fullName evidence="10">Peptidase family M3 protein</fullName>
        <ecNumber evidence="10">3.4.24.59</ecNumber>
    </submittedName>
</protein>
<dbReference type="EMBL" id="AHZU02000548">
    <property type="protein sequence ID" value="KFG43101.1"/>
    <property type="molecule type" value="Genomic_DNA"/>
</dbReference>
<name>A0A086KFD3_TOXGO</name>
<dbReference type="GO" id="GO:0004222">
    <property type="term" value="F:metalloendopeptidase activity"/>
    <property type="evidence" value="ECO:0007669"/>
    <property type="project" value="UniProtKB-EC"/>
</dbReference>
<feature type="compositionally biased region" description="Low complexity" evidence="8">
    <location>
        <begin position="214"/>
        <end position="234"/>
    </location>
</feature>
<feature type="region of interest" description="Disordered" evidence="8">
    <location>
        <begin position="317"/>
        <end position="387"/>
    </location>
</feature>
<dbReference type="GO" id="GO:0046872">
    <property type="term" value="F:metal ion binding"/>
    <property type="evidence" value="ECO:0007669"/>
    <property type="project" value="UniProtKB-UniRule"/>
</dbReference>
<evidence type="ECO:0000256" key="2">
    <source>
        <dbReference type="ARBA" id="ARBA00022670"/>
    </source>
</evidence>
<dbReference type="Gene3D" id="1.10.1370.10">
    <property type="entry name" value="Neurolysin, domain 3"/>
    <property type="match status" value="2"/>
</dbReference>
<evidence type="ECO:0000256" key="5">
    <source>
        <dbReference type="ARBA" id="ARBA00022833"/>
    </source>
</evidence>
<feature type="compositionally biased region" description="Low complexity" evidence="8">
    <location>
        <begin position="198"/>
        <end position="207"/>
    </location>
</feature>
<dbReference type="VEuPathDB" id="ToxoDB:TGDOM2_272670"/>
<feature type="compositionally biased region" description="Low complexity" evidence="8">
    <location>
        <begin position="317"/>
        <end position="360"/>
    </location>
</feature>
<evidence type="ECO:0000313" key="10">
    <source>
        <dbReference type="EMBL" id="KFG43101.1"/>
    </source>
</evidence>
<dbReference type="OrthoDB" id="331867at2759"/>
<dbReference type="PANTHER" id="PTHR11804:SF79">
    <property type="entry name" value="MITOCHONDRIAL INTERMEDIATE PEPTIDASE"/>
    <property type="match status" value="1"/>
</dbReference>
<feature type="compositionally biased region" description="Acidic residues" evidence="8">
    <location>
        <begin position="361"/>
        <end position="372"/>
    </location>
</feature>
<proteinExistence type="inferred from homology"/>
<dbReference type="AlphaFoldDB" id="A0A086KFD3"/>
<keyword evidence="5 7" id="KW-0862">Zinc</keyword>
<dbReference type="SMR" id="A0A086KFD3"/>
<evidence type="ECO:0000259" key="9">
    <source>
        <dbReference type="PROSITE" id="PS50108"/>
    </source>
</evidence>
<reference evidence="10 11" key="1">
    <citation type="submission" date="2014-02" db="EMBL/GenBank/DDBJ databases">
        <authorList>
            <person name="Sibley D."/>
            <person name="Venepally P."/>
            <person name="Karamycheva S."/>
            <person name="Hadjithomas M."/>
            <person name="Khan A."/>
            <person name="Brunk B."/>
            <person name="Roos D."/>
            <person name="Caler E."/>
            <person name="Lorenzi H."/>
        </authorList>
    </citation>
    <scope>NUCLEOTIDE SEQUENCE [LARGE SCALE GENOMIC DNA]</scope>
    <source>
        <strain evidence="10 11">GAB2-2007-GAL-DOM2</strain>
    </source>
</reference>
<dbReference type="PROSITE" id="PS50108">
    <property type="entry name" value="CRIB"/>
    <property type="match status" value="1"/>
</dbReference>
<dbReference type="Pfam" id="PF01432">
    <property type="entry name" value="Peptidase_M3"/>
    <property type="match status" value="2"/>
</dbReference>
<dbReference type="InterPro" id="IPR045090">
    <property type="entry name" value="Pept_M3A_M3B"/>
</dbReference>
<dbReference type="GO" id="GO:0006518">
    <property type="term" value="P:peptide metabolic process"/>
    <property type="evidence" value="ECO:0007669"/>
    <property type="project" value="TreeGrafter"/>
</dbReference>
<comment type="caution">
    <text evidence="10">The sequence shown here is derived from an EMBL/GenBank/DDBJ whole genome shotgun (WGS) entry which is preliminary data.</text>
</comment>
<organism evidence="10 11">
    <name type="scientific">Toxoplasma gondii GAB2-2007-GAL-DOM2</name>
    <dbReference type="NCBI Taxonomy" id="1130820"/>
    <lineage>
        <taxon>Eukaryota</taxon>
        <taxon>Sar</taxon>
        <taxon>Alveolata</taxon>
        <taxon>Apicomplexa</taxon>
        <taxon>Conoidasida</taxon>
        <taxon>Coccidia</taxon>
        <taxon>Eucoccidiorida</taxon>
        <taxon>Eimeriorina</taxon>
        <taxon>Sarcocystidae</taxon>
        <taxon>Toxoplasma</taxon>
    </lineage>
</organism>
<comment type="cofactor">
    <cofactor evidence="7">
        <name>Zn(2+)</name>
        <dbReference type="ChEBI" id="CHEBI:29105"/>
    </cofactor>
    <text evidence="7">Binds 1 zinc ion.</text>
</comment>
<dbReference type="InterPro" id="IPR024077">
    <property type="entry name" value="Neurolysin/TOP_dom2"/>
</dbReference>
<dbReference type="PANTHER" id="PTHR11804">
    <property type="entry name" value="PROTEASE M3 THIMET OLIGOPEPTIDASE-RELATED"/>
    <property type="match status" value="1"/>
</dbReference>
<gene>
    <name evidence="10" type="ORF">TGDOM2_272670</name>
</gene>
<sequence>MHARSGLLLRGVQAAGGRVHHQRSDSLPSVLVMRSRRSLPPRNSLSASVSSPPVFFLPRSLCLNNSSGTRSSHSSSLTFHRVPPASSTLERRTLRRPFASLSRLSHSGQSEWRRQPHGLCSSPPCFSSTFPTPSPPRKPGLFSFLSGLTQISSRGSRAAGSDELRPGLLQLPGVHTPEQLVRLGRQAVADCEAFLATGGAPTSSSSGSREEGKLSSPSSCPSSASSGEASDVSSSWKEARRAVQALDAVSNTLCKVADGSELLRQVHPDPRWKQAGAEVVAHVQDFMSRVNVNNKVYDKLHRLTEALGDSLSREAQAPSCLSLPSPSTSASSSPSTSYPSSSSPPSSLSSSLSASPSSASSEDEGNMAEGDEGVGVSSAQTENAEKHRLTTEEILVLRSMRDAMEQQGVFLEPQVKDRYLRLLTEEATLAAGIAERQETPQSTEGFLVSTDVLLASGVPASLLAQLQGEKRSFFSPRRRPFCRRGGSGGDQVLVAAHSELAHVILRQSADSGLRREVYELQRLPGKDDKETEKQLLRLLHLRQELAKLRGYPTWTAYAQRDGILKTPDKINAFLSRLLDALRPGVESDLKTLSVFGASSGLLRDAKGLDPWDLPFLLRAYSVRTPDGSTGARSISIRDLLEGMQSVVERLLGLRFVRAPTAKGETWHWSVLRYELHEAPSSRASRLFSFSPSSSASPPSSSLDASSSSLRGVLYLDLWARPSKTRLLAQFTVRGSKRLSYAHGQGWRLGGPLWLSAVQRLSREGAASEDEASATATVAVEEELRQIPCAALVCSLPPPPEVDMTQPTGPDVDRLLEATSLSASLTRSLLHECGHVLHSLLSETELQHLSGTRGAVDFAEFPSNLFEHFSAPLLDGYLASPTGRARPALGSDGRGKACNFAHLGALQLLLHACVDQAFYSFVPGVSELPPCSGDALAPSPPPEAVDAQLAALRGCLDTAFSRHHWLAGDPRPGVTEQPICDVVGRPQMARFEHLVHYGGSYFCYLLCRVMSSFAWQHAFAKDPFDRETGKRLHAILRRGSIDCSLRPILELAGPGVLSETQKEQLLNNPHLLPVEPFLEELHADDASAAAELPFP</sequence>
<feature type="domain" description="CRIB" evidence="9">
    <location>
        <begin position="982"/>
        <end position="997"/>
    </location>
</feature>
<keyword evidence="4 7" id="KW-0378">Hydrolase</keyword>
<dbReference type="Gene3D" id="3.40.390.10">
    <property type="entry name" value="Collagenase (Catalytic Domain)"/>
    <property type="match status" value="1"/>
</dbReference>
<dbReference type="EC" id="3.4.24.59" evidence="10"/>
<accession>A0A086KFD3</accession>
<comment type="similarity">
    <text evidence="1 7">Belongs to the peptidase M3 family.</text>
</comment>
<evidence type="ECO:0000256" key="1">
    <source>
        <dbReference type="ARBA" id="ARBA00006040"/>
    </source>
</evidence>
<dbReference type="InterPro" id="IPR024079">
    <property type="entry name" value="MetalloPept_cat_dom_sf"/>
</dbReference>
<dbReference type="GO" id="GO:0006508">
    <property type="term" value="P:proteolysis"/>
    <property type="evidence" value="ECO:0007669"/>
    <property type="project" value="UniProtKB-KW"/>
</dbReference>
<dbReference type="Proteomes" id="UP000028837">
    <property type="component" value="Unassembled WGS sequence"/>
</dbReference>
<feature type="region of interest" description="Disordered" evidence="8">
    <location>
        <begin position="198"/>
        <end position="234"/>
    </location>
</feature>
<evidence type="ECO:0000313" key="11">
    <source>
        <dbReference type="Proteomes" id="UP000028837"/>
    </source>
</evidence>
<dbReference type="InterPro" id="IPR000095">
    <property type="entry name" value="CRIB_dom"/>
</dbReference>
<evidence type="ECO:0000256" key="8">
    <source>
        <dbReference type="SAM" id="MobiDB-lite"/>
    </source>
</evidence>
<evidence type="ECO:0000256" key="6">
    <source>
        <dbReference type="ARBA" id="ARBA00023049"/>
    </source>
</evidence>
<keyword evidence="6 7" id="KW-0482">Metalloprotease</keyword>